<gene>
    <name evidence="1" type="ORF">L915_12860</name>
</gene>
<dbReference type="Proteomes" id="UP000053236">
    <property type="component" value="Unassembled WGS sequence"/>
</dbReference>
<dbReference type="EMBL" id="KI687400">
    <property type="protein sequence ID" value="ETK81665.1"/>
    <property type="molecule type" value="Genomic_DNA"/>
</dbReference>
<name>W2GHB1_PHYNI</name>
<sequence>MMGRKQRGYPVKKKLAAVEIIQKIGLLPSRSWATRTARCTGGSVGRSFAHSTETSWTRQRKGRDVRKVFLSPLPL</sequence>
<dbReference type="AlphaFoldDB" id="W2GHB1"/>
<proteinExistence type="predicted"/>
<reference evidence="1" key="1">
    <citation type="submission" date="2013-11" db="EMBL/GenBank/DDBJ databases">
        <title>The Genome Sequence of Phytophthora parasitica CJ02B3.</title>
        <authorList>
            <consortium name="The Broad Institute Genomics Platform"/>
            <person name="Russ C."/>
            <person name="Tyler B."/>
            <person name="Panabieres F."/>
            <person name="Shan W."/>
            <person name="Tripathy S."/>
            <person name="Grunwald N."/>
            <person name="Machado M."/>
            <person name="Johnson C.S."/>
            <person name="Arredondo F."/>
            <person name="Hong C."/>
            <person name="Coffey M."/>
            <person name="Young S.K."/>
            <person name="Zeng Q."/>
            <person name="Gargeya S."/>
            <person name="Fitzgerald M."/>
            <person name="Abouelleil A."/>
            <person name="Alvarado L."/>
            <person name="Chapman S.B."/>
            <person name="Gainer-Dewar J."/>
            <person name="Goldberg J."/>
            <person name="Griggs A."/>
            <person name="Gujja S."/>
            <person name="Hansen M."/>
            <person name="Howarth C."/>
            <person name="Imamovic A."/>
            <person name="Ireland A."/>
            <person name="Larimer J."/>
            <person name="McCowan C."/>
            <person name="Murphy C."/>
            <person name="Pearson M."/>
            <person name="Poon T.W."/>
            <person name="Priest M."/>
            <person name="Roberts A."/>
            <person name="Saif S."/>
            <person name="Shea T."/>
            <person name="Sykes S."/>
            <person name="Wortman J."/>
            <person name="Nusbaum C."/>
            <person name="Birren B."/>
        </authorList>
    </citation>
    <scope>NUCLEOTIDE SEQUENCE [LARGE SCALE GENOMIC DNA]</scope>
    <source>
        <strain evidence="1">CJ02B3</strain>
    </source>
</reference>
<organism evidence="1">
    <name type="scientific">Phytophthora nicotianae</name>
    <name type="common">Potato buckeye rot agent</name>
    <name type="synonym">Phytophthora parasitica</name>
    <dbReference type="NCBI Taxonomy" id="4792"/>
    <lineage>
        <taxon>Eukaryota</taxon>
        <taxon>Sar</taxon>
        <taxon>Stramenopiles</taxon>
        <taxon>Oomycota</taxon>
        <taxon>Peronosporomycetes</taxon>
        <taxon>Peronosporales</taxon>
        <taxon>Peronosporaceae</taxon>
        <taxon>Phytophthora</taxon>
    </lineage>
</organism>
<evidence type="ECO:0000313" key="1">
    <source>
        <dbReference type="EMBL" id="ETK81665.1"/>
    </source>
</evidence>
<protein>
    <submittedName>
        <fullName evidence="1">Uncharacterized protein</fullName>
    </submittedName>
</protein>
<accession>W2GHB1</accession>